<dbReference type="Gramene" id="KRH34788">
    <property type="protein sequence ID" value="KRH34788"/>
    <property type="gene ID" value="GLYMA_10G206200"/>
</dbReference>
<protein>
    <submittedName>
        <fullName evidence="2 3">Uncharacterized protein</fullName>
    </submittedName>
</protein>
<dbReference type="EMBL" id="CM000843">
    <property type="protein sequence ID" value="KRH34788.1"/>
    <property type="molecule type" value="Genomic_DNA"/>
</dbReference>
<accession>K7LKJ8</accession>
<reference evidence="2" key="3">
    <citation type="submission" date="2018-07" db="EMBL/GenBank/DDBJ databases">
        <title>WGS assembly of Glycine max.</title>
        <authorList>
            <person name="Schmutz J."/>
            <person name="Cannon S."/>
            <person name="Schlueter J."/>
            <person name="Ma J."/>
            <person name="Mitros T."/>
            <person name="Nelson W."/>
            <person name="Hyten D."/>
            <person name="Song Q."/>
            <person name="Thelen J."/>
            <person name="Cheng J."/>
            <person name="Xu D."/>
            <person name="Hellsten U."/>
            <person name="May G."/>
            <person name="Yu Y."/>
            <person name="Sakurai T."/>
            <person name="Umezawa T."/>
            <person name="Bhattacharyya M."/>
            <person name="Sandhu D."/>
            <person name="Valliyodan B."/>
            <person name="Lindquist E."/>
            <person name="Peto M."/>
            <person name="Grant D."/>
            <person name="Shu S."/>
            <person name="Goodstein D."/>
            <person name="Barry K."/>
            <person name="Futrell-Griggs M."/>
            <person name="Abernathy B."/>
            <person name="Du J."/>
            <person name="Tian Z."/>
            <person name="Zhu L."/>
            <person name="Gill N."/>
            <person name="Joshi T."/>
            <person name="Libault M."/>
            <person name="Sethuraman A."/>
            <person name="Zhang X."/>
            <person name="Shinozaki K."/>
            <person name="Nguyen H."/>
            <person name="Wing R."/>
            <person name="Cregan P."/>
            <person name="Specht J."/>
            <person name="Grimwood J."/>
            <person name="Rokhsar D."/>
            <person name="Stacey G."/>
            <person name="Shoemaker R."/>
            <person name="Jackson S."/>
        </authorList>
    </citation>
    <scope>NUCLEOTIDE SEQUENCE</scope>
    <source>
        <tissue evidence="2">Callus</tissue>
    </source>
</reference>
<feature type="transmembrane region" description="Helical" evidence="1">
    <location>
        <begin position="6"/>
        <end position="27"/>
    </location>
</feature>
<gene>
    <name evidence="2" type="ORF">GLYMA_10G206200</name>
</gene>
<reference evidence="2 3" key="1">
    <citation type="journal article" date="2010" name="Nature">
        <title>Genome sequence of the palaeopolyploid soybean.</title>
        <authorList>
            <person name="Schmutz J."/>
            <person name="Cannon S.B."/>
            <person name="Schlueter J."/>
            <person name="Ma J."/>
            <person name="Mitros T."/>
            <person name="Nelson W."/>
            <person name="Hyten D.L."/>
            <person name="Song Q."/>
            <person name="Thelen J.J."/>
            <person name="Cheng J."/>
            <person name="Xu D."/>
            <person name="Hellsten U."/>
            <person name="May G.D."/>
            <person name="Yu Y."/>
            <person name="Sakurai T."/>
            <person name="Umezawa T."/>
            <person name="Bhattacharyya M.K."/>
            <person name="Sandhu D."/>
            <person name="Valliyodan B."/>
            <person name="Lindquist E."/>
            <person name="Peto M."/>
            <person name="Grant D."/>
            <person name="Shu S."/>
            <person name="Goodstein D."/>
            <person name="Barry K."/>
            <person name="Futrell-Griggs M."/>
            <person name="Abernathy B."/>
            <person name="Du J."/>
            <person name="Tian Z."/>
            <person name="Zhu L."/>
            <person name="Gill N."/>
            <person name="Joshi T."/>
            <person name="Libault M."/>
            <person name="Sethuraman A."/>
            <person name="Zhang X.-C."/>
            <person name="Shinozaki K."/>
            <person name="Nguyen H.T."/>
            <person name="Wing R.A."/>
            <person name="Cregan P."/>
            <person name="Specht J."/>
            <person name="Grimwood J."/>
            <person name="Rokhsar D."/>
            <person name="Stacey G."/>
            <person name="Shoemaker R.C."/>
            <person name="Jackson S.A."/>
        </authorList>
    </citation>
    <scope>NUCLEOTIDE SEQUENCE [LARGE SCALE GENOMIC DNA]</scope>
    <source>
        <strain evidence="3">cv. Williams 82</strain>
        <tissue evidence="2">Callus</tissue>
    </source>
</reference>
<name>K7LKJ8_SOYBN</name>
<dbReference type="EnsemblPlants" id="KRH34788">
    <property type="protein sequence ID" value="KRH34788"/>
    <property type="gene ID" value="GLYMA_10G206200"/>
</dbReference>
<evidence type="ECO:0000313" key="4">
    <source>
        <dbReference type="Proteomes" id="UP000008827"/>
    </source>
</evidence>
<keyword evidence="4" id="KW-1185">Reference proteome</keyword>
<dbReference type="HOGENOM" id="CLU_2727217_0_0_1"/>
<feature type="transmembrane region" description="Helical" evidence="1">
    <location>
        <begin position="34"/>
        <end position="51"/>
    </location>
</feature>
<reference evidence="3" key="2">
    <citation type="submission" date="2018-02" db="UniProtKB">
        <authorList>
            <consortium name="EnsemblPlants"/>
        </authorList>
    </citation>
    <scope>IDENTIFICATION</scope>
    <source>
        <strain evidence="3">Williams 82</strain>
    </source>
</reference>
<dbReference type="PaxDb" id="3847-GLYMA10G35032.1"/>
<dbReference type="InParanoid" id="K7LKJ8"/>
<organism evidence="3">
    <name type="scientific">Glycine max</name>
    <name type="common">Soybean</name>
    <name type="synonym">Glycine hispida</name>
    <dbReference type="NCBI Taxonomy" id="3847"/>
    <lineage>
        <taxon>Eukaryota</taxon>
        <taxon>Viridiplantae</taxon>
        <taxon>Streptophyta</taxon>
        <taxon>Embryophyta</taxon>
        <taxon>Tracheophyta</taxon>
        <taxon>Spermatophyta</taxon>
        <taxon>Magnoliopsida</taxon>
        <taxon>eudicotyledons</taxon>
        <taxon>Gunneridae</taxon>
        <taxon>Pentapetalae</taxon>
        <taxon>rosids</taxon>
        <taxon>fabids</taxon>
        <taxon>Fabales</taxon>
        <taxon>Fabaceae</taxon>
        <taxon>Papilionoideae</taxon>
        <taxon>50 kb inversion clade</taxon>
        <taxon>NPAAA clade</taxon>
        <taxon>indigoferoid/millettioid clade</taxon>
        <taxon>Phaseoleae</taxon>
        <taxon>Glycine</taxon>
        <taxon>Glycine subgen. Soja</taxon>
    </lineage>
</organism>
<proteinExistence type="predicted"/>
<evidence type="ECO:0000313" key="3">
    <source>
        <dbReference type="EnsemblPlants" id="KRH34788"/>
    </source>
</evidence>
<dbReference type="Proteomes" id="UP000008827">
    <property type="component" value="Chromosome 10"/>
</dbReference>
<sequence length="72" mass="8256">MNLENFAWGASIKCLSLDVVFAIAFLVNTGIMQSPFLTSCHFICLFFFLFFEKIGGRVRFVGRVLHFACKVW</sequence>
<evidence type="ECO:0000256" key="1">
    <source>
        <dbReference type="SAM" id="Phobius"/>
    </source>
</evidence>
<dbReference type="AlphaFoldDB" id="K7LKJ8"/>
<keyword evidence="1" id="KW-1133">Transmembrane helix</keyword>
<keyword evidence="1" id="KW-0472">Membrane</keyword>
<keyword evidence="1" id="KW-0812">Transmembrane</keyword>
<evidence type="ECO:0000313" key="2">
    <source>
        <dbReference type="EMBL" id="KRH34788.1"/>
    </source>
</evidence>